<sequence length="182" mass="21040">MLAFYTPLIADETEQDKFTAIYEAYYPLMLKIAESILHDPARAEDAVQETFLYILKVLPNIGEPESPRTKALVCKSVSHAALDICRSRKREQKVVQDLPEDLPGPEDIAARLERQDRMSRLKRYILELPAEEREMLELFYFSKLKAQDIGALYHISTKTVYNRLHAITNKLQQRMKGDEQIG</sequence>
<evidence type="ECO:0000313" key="8">
    <source>
        <dbReference type="EMBL" id="HIS76091.1"/>
    </source>
</evidence>
<keyword evidence="4" id="KW-0238">DNA-binding</keyword>
<dbReference type="SUPFAM" id="SSF88659">
    <property type="entry name" value="Sigma3 and sigma4 domains of RNA polymerase sigma factors"/>
    <property type="match status" value="1"/>
</dbReference>
<dbReference type="Pfam" id="PF08281">
    <property type="entry name" value="Sigma70_r4_2"/>
    <property type="match status" value="1"/>
</dbReference>
<evidence type="ECO:0000313" key="9">
    <source>
        <dbReference type="Proteomes" id="UP000824002"/>
    </source>
</evidence>
<keyword evidence="2" id="KW-0805">Transcription regulation</keyword>
<dbReference type="Pfam" id="PF04542">
    <property type="entry name" value="Sigma70_r2"/>
    <property type="match status" value="1"/>
</dbReference>
<proteinExistence type="inferred from homology"/>
<dbReference type="EMBL" id="DVJP01000031">
    <property type="protein sequence ID" value="HIS76091.1"/>
    <property type="molecule type" value="Genomic_DNA"/>
</dbReference>
<dbReference type="InterPro" id="IPR014284">
    <property type="entry name" value="RNA_pol_sigma-70_dom"/>
</dbReference>
<dbReference type="SUPFAM" id="SSF88946">
    <property type="entry name" value="Sigma2 domain of RNA polymerase sigma factors"/>
    <property type="match status" value="1"/>
</dbReference>
<organism evidence="8 9">
    <name type="scientific">Candidatus Merdivicinus excrementipullorum</name>
    <dbReference type="NCBI Taxonomy" id="2840867"/>
    <lineage>
        <taxon>Bacteria</taxon>
        <taxon>Bacillati</taxon>
        <taxon>Bacillota</taxon>
        <taxon>Clostridia</taxon>
        <taxon>Eubacteriales</taxon>
        <taxon>Oscillospiraceae</taxon>
        <taxon>Oscillospiraceae incertae sedis</taxon>
        <taxon>Candidatus Merdivicinus</taxon>
    </lineage>
</organism>
<evidence type="ECO:0000259" key="7">
    <source>
        <dbReference type="Pfam" id="PF08281"/>
    </source>
</evidence>
<dbReference type="Gene3D" id="1.10.10.10">
    <property type="entry name" value="Winged helix-like DNA-binding domain superfamily/Winged helix DNA-binding domain"/>
    <property type="match status" value="1"/>
</dbReference>
<evidence type="ECO:0000256" key="1">
    <source>
        <dbReference type="ARBA" id="ARBA00010641"/>
    </source>
</evidence>
<dbReference type="GO" id="GO:0006352">
    <property type="term" value="P:DNA-templated transcription initiation"/>
    <property type="evidence" value="ECO:0007669"/>
    <property type="project" value="InterPro"/>
</dbReference>
<comment type="caution">
    <text evidence="8">The sequence shown here is derived from an EMBL/GenBank/DDBJ whole genome shotgun (WGS) entry which is preliminary data.</text>
</comment>
<evidence type="ECO:0000256" key="4">
    <source>
        <dbReference type="ARBA" id="ARBA00023125"/>
    </source>
</evidence>
<keyword evidence="3" id="KW-0731">Sigma factor</keyword>
<reference evidence="8" key="2">
    <citation type="journal article" date="2021" name="PeerJ">
        <title>Extensive microbial diversity within the chicken gut microbiome revealed by metagenomics and culture.</title>
        <authorList>
            <person name="Gilroy R."/>
            <person name="Ravi A."/>
            <person name="Getino M."/>
            <person name="Pursley I."/>
            <person name="Horton D.L."/>
            <person name="Alikhan N.F."/>
            <person name="Baker D."/>
            <person name="Gharbi K."/>
            <person name="Hall N."/>
            <person name="Watson M."/>
            <person name="Adriaenssens E.M."/>
            <person name="Foster-Nyarko E."/>
            <person name="Jarju S."/>
            <person name="Secka A."/>
            <person name="Antonio M."/>
            <person name="Oren A."/>
            <person name="Chaudhuri R.R."/>
            <person name="La Ragione R."/>
            <person name="Hildebrand F."/>
            <person name="Pallen M.J."/>
        </authorList>
    </citation>
    <scope>NUCLEOTIDE SEQUENCE</scope>
    <source>
        <strain evidence="8">CHK199-13235</strain>
    </source>
</reference>
<reference evidence="8" key="1">
    <citation type="submission" date="2020-10" db="EMBL/GenBank/DDBJ databases">
        <authorList>
            <person name="Gilroy R."/>
        </authorList>
    </citation>
    <scope>NUCLEOTIDE SEQUENCE</scope>
    <source>
        <strain evidence="8">CHK199-13235</strain>
    </source>
</reference>
<evidence type="ECO:0000259" key="6">
    <source>
        <dbReference type="Pfam" id="PF04542"/>
    </source>
</evidence>
<dbReference type="InterPro" id="IPR013249">
    <property type="entry name" value="RNA_pol_sigma70_r4_t2"/>
</dbReference>
<evidence type="ECO:0000256" key="5">
    <source>
        <dbReference type="ARBA" id="ARBA00023163"/>
    </source>
</evidence>
<dbReference type="GO" id="GO:0016987">
    <property type="term" value="F:sigma factor activity"/>
    <property type="evidence" value="ECO:0007669"/>
    <property type="project" value="UniProtKB-KW"/>
</dbReference>
<dbReference type="InterPro" id="IPR036388">
    <property type="entry name" value="WH-like_DNA-bd_sf"/>
</dbReference>
<dbReference type="InterPro" id="IPR013325">
    <property type="entry name" value="RNA_pol_sigma_r2"/>
</dbReference>
<protein>
    <submittedName>
        <fullName evidence="8">Sigma-70 family RNA polymerase sigma factor</fullName>
    </submittedName>
</protein>
<dbReference type="InterPro" id="IPR013324">
    <property type="entry name" value="RNA_pol_sigma_r3/r4-like"/>
</dbReference>
<evidence type="ECO:0000256" key="3">
    <source>
        <dbReference type="ARBA" id="ARBA00023082"/>
    </source>
</evidence>
<comment type="similarity">
    <text evidence="1">Belongs to the sigma-70 factor family. ECF subfamily.</text>
</comment>
<dbReference type="PANTHER" id="PTHR43133">
    <property type="entry name" value="RNA POLYMERASE ECF-TYPE SIGMA FACTO"/>
    <property type="match status" value="1"/>
</dbReference>
<dbReference type="PANTHER" id="PTHR43133:SF8">
    <property type="entry name" value="RNA POLYMERASE SIGMA FACTOR HI_1459-RELATED"/>
    <property type="match status" value="1"/>
</dbReference>
<evidence type="ECO:0000256" key="2">
    <source>
        <dbReference type="ARBA" id="ARBA00023015"/>
    </source>
</evidence>
<keyword evidence="5" id="KW-0804">Transcription</keyword>
<dbReference type="InterPro" id="IPR007627">
    <property type="entry name" value="RNA_pol_sigma70_r2"/>
</dbReference>
<feature type="domain" description="RNA polymerase sigma-70 region 2" evidence="6">
    <location>
        <begin position="21"/>
        <end position="90"/>
    </location>
</feature>
<dbReference type="AlphaFoldDB" id="A0A9D1FLN3"/>
<dbReference type="GO" id="GO:0003677">
    <property type="term" value="F:DNA binding"/>
    <property type="evidence" value="ECO:0007669"/>
    <property type="project" value="UniProtKB-KW"/>
</dbReference>
<accession>A0A9D1FLN3</accession>
<name>A0A9D1FLN3_9FIRM</name>
<gene>
    <name evidence="8" type="ORF">IAB51_04680</name>
</gene>
<dbReference type="NCBIfam" id="TIGR02937">
    <property type="entry name" value="sigma70-ECF"/>
    <property type="match status" value="1"/>
</dbReference>
<feature type="domain" description="RNA polymerase sigma factor 70 region 4 type 2" evidence="7">
    <location>
        <begin position="120"/>
        <end position="165"/>
    </location>
</feature>
<dbReference type="InterPro" id="IPR039425">
    <property type="entry name" value="RNA_pol_sigma-70-like"/>
</dbReference>
<dbReference type="Gene3D" id="1.10.1740.10">
    <property type="match status" value="1"/>
</dbReference>
<dbReference type="Proteomes" id="UP000824002">
    <property type="component" value="Unassembled WGS sequence"/>
</dbReference>